<evidence type="ECO:0000313" key="4">
    <source>
        <dbReference type="Proteomes" id="UP001265700"/>
    </source>
</evidence>
<evidence type="ECO:0000259" key="2">
    <source>
        <dbReference type="Pfam" id="PF13439"/>
    </source>
</evidence>
<proteinExistence type="predicted"/>
<protein>
    <submittedName>
        <fullName evidence="3">Glycosyltransferase involved in cell wall biosynthesis</fullName>
    </submittedName>
</protein>
<comment type="caution">
    <text evidence="3">The sequence shown here is derived from an EMBL/GenBank/DDBJ whole genome shotgun (WGS) entry which is preliminary data.</text>
</comment>
<keyword evidence="1" id="KW-0808">Transferase</keyword>
<dbReference type="Proteomes" id="UP001265700">
    <property type="component" value="Unassembled WGS sequence"/>
</dbReference>
<feature type="domain" description="Glycosyltransferase subfamily 4-like N-terminal" evidence="2">
    <location>
        <begin position="74"/>
        <end position="160"/>
    </location>
</feature>
<dbReference type="EMBL" id="JAVDWU010000001">
    <property type="protein sequence ID" value="MDR7148964.1"/>
    <property type="molecule type" value="Genomic_DNA"/>
</dbReference>
<dbReference type="RefSeq" id="WP_405000978.1">
    <property type="nucleotide sequence ID" value="NZ_JAVDWU010000001.1"/>
</dbReference>
<dbReference type="Gene3D" id="3.40.50.2000">
    <property type="entry name" value="Glycogen Phosphorylase B"/>
    <property type="match status" value="2"/>
</dbReference>
<dbReference type="PANTHER" id="PTHR46401">
    <property type="entry name" value="GLYCOSYLTRANSFERASE WBBK-RELATED"/>
    <property type="match status" value="1"/>
</dbReference>
<keyword evidence="4" id="KW-1185">Reference proteome</keyword>
<evidence type="ECO:0000313" key="3">
    <source>
        <dbReference type="EMBL" id="MDR7148964.1"/>
    </source>
</evidence>
<dbReference type="Pfam" id="PF13439">
    <property type="entry name" value="Glyco_transf_4"/>
    <property type="match status" value="1"/>
</dbReference>
<dbReference type="SUPFAM" id="SSF53756">
    <property type="entry name" value="UDP-Glycosyltransferase/glycogen phosphorylase"/>
    <property type="match status" value="1"/>
</dbReference>
<evidence type="ECO:0000256" key="1">
    <source>
        <dbReference type="ARBA" id="ARBA00022679"/>
    </source>
</evidence>
<dbReference type="InterPro" id="IPR028098">
    <property type="entry name" value="Glyco_trans_4-like_N"/>
</dbReference>
<dbReference type="Pfam" id="PF13692">
    <property type="entry name" value="Glyco_trans_1_4"/>
    <property type="match status" value="1"/>
</dbReference>
<organism evidence="3 4">
    <name type="scientific">Hydrogenophaga palleronii</name>
    <dbReference type="NCBI Taxonomy" id="65655"/>
    <lineage>
        <taxon>Bacteria</taxon>
        <taxon>Pseudomonadati</taxon>
        <taxon>Pseudomonadota</taxon>
        <taxon>Betaproteobacteria</taxon>
        <taxon>Burkholderiales</taxon>
        <taxon>Comamonadaceae</taxon>
        <taxon>Hydrogenophaga</taxon>
    </lineage>
</organism>
<accession>A0ABU1WI99</accession>
<dbReference type="CDD" id="cd03801">
    <property type="entry name" value="GT4_PimA-like"/>
    <property type="match status" value="1"/>
</dbReference>
<name>A0ABU1WI99_9BURK</name>
<dbReference type="PANTHER" id="PTHR46401:SF2">
    <property type="entry name" value="GLYCOSYLTRANSFERASE WBBK-RELATED"/>
    <property type="match status" value="1"/>
</dbReference>
<gene>
    <name evidence="3" type="ORF">J2W49_000892</name>
</gene>
<sequence>MSERNLCFLVPGDWDTPTGGYVYDRRMVQALRAAEWSVDVRHLPGAWPQPDAEALQETAATVARLPDGALVIADGLAFGAMAAMAQAHARRLRWVALVHHPLHMETGLDGRAREQLLASETRALQWAAQVVVTSSATVQDVAAMGVPLAKIVVVEPGTDRQPIPAVRAVGPSQVVRLLCVATVTPRKGHAVLLQALAGLGHLAWELHNVGSLDRDLELASRVQAMSSEDALEGRVFWHGAVVGDALQTHYAQADVFVLPSLHEGYGMVVSEAVSHGIPVLTTTAGALAHTLPPGAGLQVPPGDAAALREALARLISAPELRSQLAAGAQAAAQQLPDWDRQAAMLARVLETLA</sequence>
<reference evidence="3 4" key="1">
    <citation type="submission" date="2023-07" db="EMBL/GenBank/DDBJ databases">
        <title>Sorghum-associated microbial communities from plants grown in Nebraska, USA.</title>
        <authorList>
            <person name="Schachtman D."/>
        </authorList>
    </citation>
    <scope>NUCLEOTIDE SEQUENCE [LARGE SCALE GENOMIC DNA]</scope>
    <source>
        <strain evidence="3 4">4249</strain>
    </source>
</reference>